<gene>
    <name evidence="4" type="ORF">ACFQGD_21600</name>
</gene>
<dbReference type="InterPro" id="IPR011050">
    <property type="entry name" value="Pectin_lyase_fold/virulence"/>
</dbReference>
<dbReference type="Gene3D" id="2.160.20.10">
    <property type="entry name" value="Single-stranded right-handed beta-helix, Pectin lyase-like"/>
    <property type="match status" value="1"/>
</dbReference>
<dbReference type="RefSeq" id="WP_345397743.1">
    <property type="nucleotide sequence ID" value="NZ_BAABLA010000027.1"/>
</dbReference>
<dbReference type="InterPro" id="IPR012334">
    <property type="entry name" value="Pectin_lyas_fold"/>
</dbReference>
<feature type="region of interest" description="Disordered" evidence="1">
    <location>
        <begin position="1"/>
        <end position="23"/>
    </location>
</feature>
<organism evidence="4 5">
    <name type="scientific">Haloechinothrix salitolerans</name>
    <dbReference type="NCBI Taxonomy" id="926830"/>
    <lineage>
        <taxon>Bacteria</taxon>
        <taxon>Bacillati</taxon>
        <taxon>Actinomycetota</taxon>
        <taxon>Actinomycetes</taxon>
        <taxon>Pseudonocardiales</taxon>
        <taxon>Pseudonocardiaceae</taxon>
        <taxon>Haloechinothrix</taxon>
    </lineage>
</organism>
<evidence type="ECO:0000313" key="4">
    <source>
        <dbReference type="EMBL" id="MFC6869741.1"/>
    </source>
</evidence>
<keyword evidence="2" id="KW-0472">Membrane</keyword>
<proteinExistence type="predicted"/>
<feature type="compositionally biased region" description="Low complexity" evidence="1">
    <location>
        <begin position="146"/>
        <end position="200"/>
    </location>
</feature>
<feature type="domain" description="Right handed beta helix" evidence="3">
    <location>
        <begin position="311"/>
        <end position="460"/>
    </location>
</feature>
<dbReference type="SMART" id="SM00710">
    <property type="entry name" value="PbH1"/>
    <property type="match status" value="7"/>
</dbReference>
<evidence type="ECO:0000313" key="5">
    <source>
        <dbReference type="Proteomes" id="UP001596337"/>
    </source>
</evidence>
<dbReference type="Proteomes" id="UP001596337">
    <property type="component" value="Unassembled WGS sequence"/>
</dbReference>
<dbReference type="SUPFAM" id="SSF51126">
    <property type="entry name" value="Pectin lyase-like"/>
    <property type="match status" value="1"/>
</dbReference>
<evidence type="ECO:0000256" key="1">
    <source>
        <dbReference type="SAM" id="MobiDB-lite"/>
    </source>
</evidence>
<keyword evidence="2" id="KW-0812">Transmembrane</keyword>
<feature type="transmembrane region" description="Helical" evidence="2">
    <location>
        <begin position="27"/>
        <end position="47"/>
    </location>
</feature>
<evidence type="ECO:0000259" key="3">
    <source>
        <dbReference type="Pfam" id="PF13229"/>
    </source>
</evidence>
<name>A0ABW2C343_9PSEU</name>
<dbReference type="InterPro" id="IPR039448">
    <property type="entry name" value="Beta_helix"/>
</dbReference>
<evidence type="ECO:0000256" key="2">
    <source>
        <dbReference type="SAM" id="Phobius"/>
    </source>
</evidence>
<protein>
    <submittedName>
        <fullName evidence="4">Right-handed parallel beta-helix repeat-containing protein</fullName>
    </submittedName>
</protein>
<dbReference type="EMBL" id="JBHSXX010000001">
    <property type="protein sequence ID" value="MFC6869741.1"/>
    <property type="molecule type" value="Genomic_DNA"/>
</dbReference>
<feature type="region of interest" description="Disordered" evidence="1">
    <location>
        <begin position="143"/>
        <end position="201"/>
    </location>
</feature>
<accession>A0ABW2C343</accession>
<comment type="caution">
    <text evidence="4">The sequence shown here is derived from an EMBL/GenBank/DDBJ whole genome shotgun (WGS) entry which is preliminary data.</text>
</comment>
<keyword evidence="5" id="KW-1185">Reference proteome</keyword>
<feature type="compositionally biased region" description="Basic residues" evidence="1">
    <location>
        <begin position="7"/>
        <end position="23"/>
    </location>
</feature>
<dbReference type="InterPro" id="IPR006626">
    <property type="entry name" value="PbH1"/>
</dbReference>
<keyword evidence="2" id="KW-1133">Transmembrane helix</keyword>
<reference evidence="5" key="1">
    <citation type="journal article" date="2019" name="Int. J. Syst. Evol. Microbiol.">
        <title>The Global Catalogue of Microorganisms (GCM) 10K type strain sequencing project: providing services to taxonomists for standard genome sequencing and annotation.</title>
        <authorList>
            <consortium name="The Broad Institute Genomics Platform"/>
            <consortium name="The Broad Institute Genome Sequencing Center for Infectious Disease"/>
            <person name="Wu L."/>
            <person name="Ma J."/>
        </authorList>
    </citation>
    <scope>NUCLEOTIDE SEQUENCE [LARGE SCALE GENOMIC DNA]</scope>
    <source>
        <strain evidence="5">KCTC 32255</strain>
    </source>
</reference>
<dbReference type="Pfam" id="PF13229">
    <property type="entry name" value="Beta_helix"/>
    <property type="match status" value="1"/>
</dbReference>
<sequence length="657" mass="70772">MAEHSHHQPGTHRHETRRPRRRPRRTLTALLLASATAVVITGVVTVLPTSAEAPVPRLAVERTVTCLTDAEGMCTVGHTLGVVPTRIEVTPSLPPRARAYDVAVVPGSATDQRFEVQAERNNGKPKSFSRIRFDYRASAGGELGVATTEGTTARETTEATDPTPSTTTDLASPTPTTTATTSDETTTTTTRTTSDTTLPAGATKVCGTDALDGPDNPPAGAVVVPAGDNSDIDFGHADTTYWFEPGVHTLGQGEYTQIVPGDNATFIGAPGAVLDGQNTNRYAFTQHASGVTIRYLTIRDFVAPTNEGVVNHDSGDGWTIAHNTLINNQGAAMMAGSGQRMIGNCVKNNGQYGLNAFQAGNQIRDIVLRDNEFAGNHTADLETQIPGCGCSGAMKFWSVDGAEIVGNWIHDNHGPGIWVDTNNNDFLIEGNLIERNDGQAVFYEISYNVVVRDNVIRHNTWATGRAFANRGDSFPIGTVYLSEAGGEPRVPARTSVVAVSGNRFVNNWGGIVGWENADRFCGTNTTSECTLLIGEDGIDRCAPPGINTDPEYSDCRWKTQRLRISGNVFVHEPAKIDGGCPAGYCGVSALLANYGTWPDWSPYQGRTVQQAITFEQDNRWFDNDYTGPWRFTPYETGRLLTLAEWQAAPYEQDAGSS</sequence>